<dbReference type="EMBL" id="CAJOBR010030655">
    <property type="protein sequence ID" value="CAF4991924.1"/>
    <property type="molecule type" value="Genomic_DNA"/>
</dbReference>
<proteinExistence type="predicted"/>
<gene>
    <name evidence="1" type="ORF">QYT958_LOCUS37193</name>
</gene>
<feature type="non-terminal residue" evidence="1">
    <location>
        <position position="1"/>
    </location>
</feature>
<sequence length="65" mass="7340">RGRGADEFPDPSTVDLYAVQQKEQVILGEVDLDENPLADVEEEREELMLRCHRRNTGGTISISKL</sequence>
<name>A0A822A8Z5_9BILA</name>
<organism evidence="1 2">
    <name type="scientific">Rotaria socialis</name>
    <dbReference type="NCBI Taxonomy" id="392032"/>
    <lineage>
        <taxon>Eukaryota</taxon>
        <taxon>Metazoa</taxon>
        <taxon>Spiralia</taxon>
        <taxon>Gnathifera</taxon>
        <taxon>Rotifera</taxon>
        <taxon>Eurotatoria</taxon>
        <taxon>Bdelloidea</taxon>
        <taxon>Philodinida</taxon>
        <taxon>Philodinidae</taxon>
        <taxon>Rotaria</taxon>
    </lineage>
</organism>
<reference evidence="1" key="1">
    <citation type="submission" date="2021-02" db="EMBL/GenBank/DDBJ databases">
        <authorList>
            <person name="Nowell W R."/>
        </authorList>
    </citation>
    <scope>NUCLEOTIDE SEQUENCE</scope>
</reference>
<accession>A0A822A8Z5</accession>
<protein>
    <submittedName>
        <fullName evidence="1">Uncharacterized protein</fullName>
    </submittedName>
</protein>
<evidence type="ECO:0000313" key="2">
    <source>
        <dbReference type="Proteomes" id="UP000663848"/>
    </source>
</evidence>
<comment type="caution">
    <text evidence="1">The sequence shown here is derived from an EMBL/GenBank/DDBJ whole genome shotgun (WGS) entry which is preliminary data.</text>
</comment>
<dbReference type="AlphaFoldDB" id="A0A822A8Z5"/>
<dbReference type="Proteomes" id="UP000663848">
    <property type="component" value="Unassembled WGS sequence"/>
</dbReference>
<evidence type="ECO:0000313" key="1">
    <source>
        <dbReference type="EMBL" id="CAF4991924.1"/>
    </source>
</evidence>